<feature type="transmembrane region" description="Helical" evidence="1">
    <location>
        <begin position="165"/>
        <end position="186"/>
    </location>
</feature>
<organism evidence="2 3">
    <name type="scientific">Stachybotrys chartarum (strain CBS 109288 / IBT 7711)</name>
    <name type="common">Toxic black mold</name>
    <name type="synonym">Stilbospora chartarum</name>
    <dbReference type="NCBI Taxonomy" id="1280523"/>
    <lineage>
        <taxon>Eukaryota</taxon>
        <taxon>Fungi</taxon>
        <taxon>Dikarya</taxon>
        <taxon>Ascomycota</taxon>
        <taxon>Pezizomycotina</taxon>
        <taxon>Sordariomycetes</taxon>
        <taxon>Hypocreomycetidae</taxon>
        <taxon>Hypocreales</taxon>
        <taxon>Stachybotryaceae</taxon>
        <taxon>Stachybotrys</taxon>
    </lineage>
</organism>
<accession>A0A084ALX4</accession>
<feature type="transmembrane region" description="Helical" evidence="1">
    <location>
        <begin position="12"/>
        <end position="40"/>
    </location>
</feature>
<dbReference type="Proteomes" id="UP000028045">
    <property type="component" value="Unassembled WGS sequence"/>
</dbReference>
<name>A0A084ALX4_STACB</name>
<keyword evidence="1" id="KW-0472">Membrane</keyword>
<reference evidence="2 3" key="1">
    <citation type="journal article" date="2014" name="BMC Genomics">
        <title>Comparative genome sequencing reveals chemotype-specific gene clusters in the toxigenic black mold Stachybotrys.</title>
        <authorList>
            <person name="Semeiks J."/>
            <person name="Borek D."/>
            <person name="Otwinowski Z."/>
            <person name="Grishin N.V."/>
        </authorList>
    </citation>
    <scope>NUCLEOTIDE SEQUENCE [LARGE SCALE GENOMIC DNA]</scope>
    <source>
        <strain evidence="3">CBS 109288 / IBT 7711</strain>
    </source>
</reference>
<evidence type="ECO:0000313" key="2">
    <source>
        <dbReference type="EMBL" id="KEY66303.1"/>
    </source>
</evidence>
<evidence type="ECO:0000313" key="3">
    <source>
        <dbReference type="Proteomes" id="UP000028045"/>
    </source>
</evidence>
<dbReference type="EMBL" id="KL648661">
    <property type="protein sequence ID" value="KEY66303.1"/>
    <property type="molecule type" value="Genomic_DNA"/>
</dbReference>
<evidence type="ECO:0000256" key="1">
    <source>
        <dbReference type="SAM" id="Phobius"/>
    </source>
</evidence>
<dbReference type="OrthoDB" id="4733424at2759"/>
<sequence length="244" mass="26599">MAVAATLPQRIARLAMILTLHWSALFLLDVTMMIISIMAYTGAASPDDRQIIIDTHITFPPAGHHIQRTEIAMASLGIVANIASAVYGGVQIGYLRRGFGPEEARRARNRLLVFPGLWCAASLGAWATCVALQTAYVPILGTRRLPECVEFGDELTQCGMLTASWILAMVYCAVFLAITGILFEILRRLNAETRAVKVERTPFLMDTNGCANGRADGDSTGWEFMKQGRMPPSVIIEGPSKPMS</sequence>
<keyword evidence="1" id="KW-0812">Transmembrane</keyword>
<dbReference type="HOGENOM" id="CLU_1373000_0_0_1"/>
<keyword evidence="1" id="KW-1133">Transmembrane helix</keyword>
<feature type="transmembrane region" description="Helical" evidence="1">
    <location>
        <begin position="71"/>
        <end position="90"/>
    </location>
</feature>
<gene>
    <name evidence="2" type="ORF">S7711_10626</name>
</gene>
<proteinExistence type="predicted"/>
<keyword evidence="3" id="KW-1185">Reference proteome</keyword>
<dbReference type="AlphaFoldDB" id="A0A084ALX4"/>
<feature type="transmembrane region" description="Helical" evidence="1">
    <location>
        <begin position="111"/>
        <end position="136"/>
    </location>
</feature>
<protein>
    <submittedName>
        <fullName evidence="2">Uncharacterized protein</fullName>
    </submittedName>
</protein>